<evidence type="ECO:0000256" key="2">
    <source>
        <dbReference type="SAM" id="Phobius"/>
    </source>
</evidence>
<reference evidence="3 4" key="1">
    <citation type="submission" date="2014-10" db="EMBL/GenBank/DDBJ databases">
        <title>Genome sequence of Micropolyspora internatus JCM3315.</title>
        <authorList>
            <person name="Shin S.-K."/>
            <person name="Yi H."/>
        </authorList>
    </citation>
    <scope>NUCLEOTIDE SEQUENCE [LARGE SCALE GENOMIC DNA]</scope>
    <source>
        <strain evidence="3 4">JCM 3315</strain>
    </source>
</reference>
<feature type="compositionally biased region" description="Polar residues" evidence="1">
    <location>
        <begin position="216"/>
        <end position="233"/>
    </location>
</feature>
<dbReference type="Proteomes" id="UP000030848">
    <property type="component" value="Unassembled WGS sequence"/>
</dbReference>
<feature type="compositionally biased region" description="Basic and acidic residues" evidence="1">
    <location>
        <begin position="90"/>
        <end position="101"/>
    </location>
</feature>
<comment type="caution">
    <text evidence="3">The sequence shown here is derived from an EMBL/GenBank/DDBJ whole genome shotgun (WGS) entry which is preliminary data.</text>
</comment>
<evidence type="ECO:0000313" key="3">
    <source>
        <dbReference type="EMBL" id="KHF45420.1"/>
    </source>
</evidence>
<protein>
    <submittedName>
        <fullName evidence="3">Uncharacterized protein</fullName>
    </submittedName>
</protein>
<organism evidence="3 4">
    <name type="scientific">Saccharomonospora viridis</name>
    <dbReference type="NCBI Taxonomy" id="1852"/>
    <lineage>
        <taxon>Bacteria</taxon>
        <taxon>Bacillati</taxon>
        <taxon>Actinomycetota</taxon>
        <taxon>Actinomycetes</taxon>
        <taxon>Pseudonocardiales</taxon>
        <taxon>Pseudonocardiaceae</taxon>
        <taxon>Saccharomonospora</taxon>
    </lineage>
</organism>
<proteinExistence type="predicted"/>
<keyword evidence="2" id="KW-1133">Transmembrane helix</keyword>
<dbReference type="OrthoDB" id="3663113at2"/>
<name>A0A837DD70_9PSEU</name>
<dbReference type="AlphaFoldDB" id="A0A837DD70"/>
<evidence type="ECO:0000256" key="1">
    <source>
        <dbReference type="SAM" id="MobiDB-lite"/>
    </source>
</evidence>
<sequence length="439" mass="45004">MRVVRFPARPTRVSDDIRAALASLGKGGNLVGGVALLGATPPDSGLVIDAVLVLPRGVFVVVGVDLPDPAMTLTAPLHGEWKADGWPLVRPDDEGENTKDAEADDGTPVNPAVTALASARRCADRIHDIDPSVGVGVIIAVGPFVGTVEQPPEDLAGPVRVIHPSATSMLSAIEALPSPPQPLTVHQARAVLGGLAPSATGFDDAALVAEGFVSSSTADPEPSAVSTTPQRPSVPSGHVTGPPRSPKRRSVVVALAALLLIAVTAILVNTVGPGDTPISASPARHPVDPRPSVTAGGVTFTPVAHEHSATCEPRHAVGDVQVYLTQHGCADLRRGSFTSGSDGRAVAVSVGAVTFADDTVAAEFHTLAELPGTGTLTDIATQTGQWPTPVPEFADAAYLTRREGTTVRLVLVDPLAEEAEPGDDLPLRVARAALELPLS</sequence>
<feature type="region of interest" description="Disordered" evidence="1">
    <location>
        <begin position="88"/>
        <end position="107"/>
    </location>
</feature>
<feature type="transmembrane region" description="Helical" evidence="2">
    <location>
        <begin position="251"/>
        <end position="272"/>
    </location>
</feature>
<dbReference type="EMBL" id="JRZE01000002">
    <property type="protein sequence ID" value="KHF45420.1"/>
    <property type="molecule type" value="Genomic_DNA"/>
</dbReference>
<evidence type="ECO:0000313" key="4">
    <source>
        <dbReference type="Proteomes" id="UP000030848"/>
    </source>
</evidence>
<feature type="region of interest" description="Disordered" evidence="1">
    <location>
        <begin position="216"/>
        <end position="247"/>
    </location>
</feature>
<keyword evidence="2" id="KW-0812">Transmembrane</keyword>
<accession>A0A837DD70</accession>
<dbReference type="RefSeq" id="WP_037308320.1">
    <property type="nucleotide sequence ID" value="NZ_FOWS01000005.1"/>
</dbReference>
<keyword evidence="2" id="KW-0472">Membrane</keyword>
<gene>
    <name evidence="3" type="ORF">MINT15_06370</name>
</gene>